<reference evidence="14" key="2">
    <citation type="submission" date="2020-01" db="EMBL/GenBank/DDBJ databases">
        <authorList>
            <person name="Korhonen P.K.K."/>
            <person name="Guangxu M.G."/>
            <person name="Wang T.W."/>
            <person name="Stroehlein A.J.S."/>
            <person name="Young N.D."/>
            <person name="Ang C.-S.A."/>
            <person name="Fernando D.W.F."/>
            <person name="Lu H.L."/>
            <person name="Taylor S.T."/>
            <person name="Ehtesham M.E.M."/>
            <person name="Najaraj S.H.N."/>
            <person name="Harsha G.H.G."/>
            <person name="Madugundu A.M."/>
            <person name="Renuse S.R."/>
            <person name="Holt D.H."/>
            <person name="Pandey A.P."/>
            <person name="Papenfuss A.P."/>
            <person name="Gasser R.B.G."/>
            <person name="Fischer K.F."/>
        </authorList>
    </citation>
    <scope>NUCLEOTIDE SEQUENCE</scope>
    <source>
        <strain evidence="14">SSS_KF_BRIS2020</strain>
    </source>
</reference>
<accession>A0A834RG77</accession>
<evidence type="ECO:0000256" key="8">
    <source>
        <dbReference type="ARBA" id="ARBA00023157"/>
    </source>
</evidence>
<feature type="transmembrane region" description="Helical" evidence="12">
    <location>
        <begin position="218"/>
        <end position="240"/>
    </location>
</feature>
<dbReference type="CDD" id="cd15329">
    <property type="entry name" value="7tmA_5-HT7"/>
    <property type="match status" value="1"/>
</dbReference>
<dbReference type="PANTHER" id="PTHR24248">
    <property type="entry name" value="ADRENERGIC RECEPTOR-RELATED G-PROTEIN COUPLED RECEPTOR"/>
    <property type="match status" value="1"/>
</dbReference>
<feature type="transmembrane region" description="Helical" evidence="12">
    <location>
        <begin position="104"/>
        <end position="129"/>
    </location>
</feature>
<name>A0A834RG77_SARSC</name>
<dbReference type="EnsemblMetazoa" id="SSS_4219s_mrna">
    <property type="protein sequence ID" value="KAF7496459.1"/>
    <property type="gene ID" value="SSS_4219"/>
</dbReference>
<dbReference type="PRINTS" id="PR00237">
    <property type="entry name" value="GPCRRHODOPSN"/>
</dbReference>
<dbReference type="InterPro" id="IPR000276">
    <property type="entry name" value="GPCR_Rhodpsn"/>
</dbReference>
<evidence type="ECO:0000256" key="6">
    <source>
        <dbReference type="ARBA" id="ARBA00023040"/>
    </source>
</evidence>
<gene>
    <name evidence="14" type="ORF">SSS_4219</name>
</gene>
<evidence type="ECO:0000259" key="13">
    <source>
        <dbReference type="PROSITE" id="PS50262"/>
    </source>
</evidence>
<dbReference type="PROSITE" id="PS00237">
    <property type="entry name" value="G_PROTEIN_RECEP_F1_1"/>
    <property type="match status" value="1"/>
</dbReference>
<evidence type="ECO:0000256" key="2">
    <source>
        <dbReference type="ARBA" id="ARBA00010663"/>
    </source>
</evidence>
<dbReference type="GO" id="GO:0043410">
    <property type="term" value="P:positive regulation of MAPK cascade"/>
    <property type="evidence" value="ECO:0007669"/>
    <property type="project" value="TreeGrafter"/>
</dbReference>
<dbReference type="AlphaFoldDB" id="A0A834RG77"/>
<evidence type="ECO:0000256" key="5">
    <source>
        <dbReference type="ARBA" id="ARBA00022989"/>
    </source>
</evidence>
<feature type="transmembrane region" description="Helical" evidence="12">
    <location>
        <begin position="648"/>
        <end position="667"/>
    </location>
</feature>
<evidence type="ECO:0000313" key="15">
    <source>
        <dbReference type="EnsemblMetazoa" id="KAF7496459.1"/>
    </source>
</evidence>
<evidence type="ECO:0000256" key="1">
    <source>
        <dbReference type="ARBA" id="ARBA00004651"/>
    </source>
</evidence>
<protein>
    <submittedName>
        <fullName evidence="14">5-hydroxytryptamine receptor 1</fullName>
    </submittedName>
</protein>
<keyword evidence="4 11" id="KW-0812">Transmembrane</keyword>
<evidence type="ECO:0000256" key="3">
    <source>
        <dbReference type="ARBA" id="ARBA00022475"/>
    </source>
</evidence>
<feature type="domain" description="G-protein coupled receptors family 1 profile" evidence="13">
    <location>
        <begin position="118"/>
        <end position="664"/>
    </location>
</feature>
<reference evidence="15" key="3">
    <citation type="submission" date="2022-06" db="UniProtKB">
        <authorList>
            <consortium name="EnsemblMetazoa"/>
        </authorList>
    </citation>
    <scope>IDENTIFICATION</scope>
</reference>
<comment type="similarity">
    <text evidence="2 11">Belongs to the G-protein coupled receptor 1 family.</text>
</comment>
<proteinExistence type="inferred from homology"/>
<keyword evidence="8" id="KW-1015">Disulfide bond</keyword>
<dbReference type="EMBL" id="WVUK01000007">
    <property type="protein sequence ID" value="KAF7496459.1"/>
    <property type="molecule type" value="Genomic_DNA"/>
</dbReference>
<dbReference type="OrthoDB" id="5951059at2759"/>
<dbReference type="InterPro" id="IPR017452">
    <property type="entry name" value="GPCR_Rhodpsn_7TM"/>
</dbReference>
<keyword evidence="3" id="KW-1003">Cell membrane</keyword>
<evidence type="ECO:0000256" key="11">
    <source>
        <dbReference type="RuleBase" id="RU000688"/>
    </source>
</evidence>
<evidence type="ECO:0000256" key="4">
    <source>
        <dbReference type="ARBA" id="ARBA00022692"/>
    </source>
</evidence>
<evidence type="ECO:0000313" key="16">
    <source>
        <dbReference type="Proteomes" id="UP000070412"/>
    </source>
</evidence>
<evidence type="ECO:0000256" key="10">
    <source>
        <dbReference type="ARBA" id="ARBA00023224"/>
    </source>
</evidence>
<keyword evidence="7 12" id="KW-0472">Membrane</keyword>
<keyword evidence="6 11" id="KW-0297">G-protein coupled receptor</keyword>
<dbReference type="Pfam" id="PF00001">
    <property type="entry name" value="7tm_1"/>
    <property type="match status" value="1"/>
</dbReference>
<sequence>MDLEESEFTVLQYLSALKADHLKKICQNPALNLNLTSNEFQSSIIEFHCRDLLPSVLSKFALSNDDELVAYRLTESGLNLSAGLLSFFEKIEEGHSNSNLRVTLIVLLSLMIVCTIVGNILVCLSVILVRKLRHPSNYLLVSLAISDLCVAVLVMPLALQYELTQSWKLSNAICDLWVSFDVTCCTSSILNLCTISIDRYLAITKPLTYGVRRTTNRILSFIVLVWIASCLISIPPVLIFGNEHGSMKQPRCEVSQNLGYQLYATLGAFYIPLLVMIVMYYKIYVAAKKVVDAELRDQRSIYSGPIMFGIQIFSHTKCCLRKTIGYFSKTDKSCFLEHCPTEIDCNRNRVNREKKKKKKKKMEELTGTLTLNNKLDERIEPRDKKNPIERSKRKIVGKKSKIVCDCCCCCKSARIKFCDVNLRNEIREENCIKSRKTKTQKTKLKKIRDTKSQIITTPKQSSSFYQSQTEEGSIVENTTKSNPQTSLMVNTTLDGITTTSSIQSETITADVLNGIKLTDSQFSTNENDDPKVSKQKALTNCRNKSMFATISPSISDSNMNKSKSSHCSICDGFYGKKHSKENDLMERDSQILTSKQRSSNALRERKASITLGIIMTAFTFCWLPFFILALLRPFSASVMQIPRYVNSIALWLGYVNSMLNPIIYVTFHQDFRRAFKYLLCLQCKSMGSRLREEAYINQYGTKFSDQNQIRSADEEEHRVREKFIAQNARYSSQDLHTNDSPNQDTVNLSGMKKSTLLSSLNDDQIETMRSKFTSEESSSHNTFSVPIIKETSVLLDSKTSLIGSQTKHNTLTTTTTTTTNAKIDLTRVDF</sequence>
<feature type="transmembrane region" description="Helical" evidence="12">
    <location>
        <begin position="607"/>
        <end position="628"/>
    </location>
</feature>
<evidence type="ECO:0000256" key="12">
    <source>
        <dbReference type="SAM" id="Phobius"/>
    </source>
</evidence>
<feature type="transmembrane region" description="Helical" evidence="12">
    <location>
        <begin position="260"/>
        <end position="281"/>
    </location>
</feature>
<keyword evidence="5 12" id="KW-1133">Transmembrane helix</keyword>
<dbReference type="PANTHER" id="PTHR24248:SF199">
    <property type="entry name" value="IP13425P-RELATED"/>
    <property type="match status" value="1"/>
</dbReference>
<evidence type="ECO:0000256" key="9">
    <source>
        <dbReference type="ARBA" id="ARBA00023170"/>
    </source>
</evidence>
<reference evidence="16" key="1">
    <citation type="journal article" date="2020" name="PLoS Negl. Trop. Dis.">
        <title>High-quality nuclear genome for Sarcoptes scabiei-A critical resource for a neglected parasite.</title>
        <authorList>
            <person name="Korhonen P.K."/>
            <person name="Gasser R.B."/>
            <person name="Ma G."/>
            <person name="Wang T."/>
            <person name="Stroehlein A.J."/>
            <person name="Young N.D."/>
            <person name="Ang C.S."/>
            <person name="Fernando D.D."/>
            <person name="Lu H.C."/>
            <person name="Taylor S."/>
            <person name="Reynolds S.L."/>
            <person name="Mofiz E."/>
            <person name="Najaraj S.H."/>
            <person name="Gowda H."/>
            <person name="Madugundu A."/>
            <person name="Renuse S."/>
            <person name="Holt D."/>
            <person name="Pandey A."/>
            <person name="Papenfuss A.T."/>
            <person name="Fischer K."/>
        </authorList>
    </citation>
    <scope>NUCLEOTIDE SEQUENCE [LARGE SCALE GENOMIC DNA]</scope>
</reference>
<feature type="transmembrane region" description="Helical" evidence="12">
    <location>
        <begin position="177"/>
        <end position="197"/>
    </location>
</feature>
<evidence type="ECO:0000313" key="14">
    <source>
        <dbReference type="EMBL" id="KAF7496459.1"/>
    </source>
</evidence>
<keyword evidence="9 11" id="KW-0675">Receptor</keyword>
<organism evidence="14">
    <name type="scientific">Sarcoptes scabiei</name>
    <name type="common">Itch mite</name>
    <name type="synonym">Acarus scabiei</name>
    <dbReference type="NCBI Taxonomy" id="52283"/>
    <lineage>
        <taxon>Eukaryota</taxon>
        <taxon>Metazoa</taxon>
        <taxon>Ecdysozoa</taxon>
        <taxon>Arthropoda</taxon>
        <taxon>Chelicerata</taxon>
        <taxon>Arachnida</taxon>
        <taxon>Acari</taxon>
        <taxon>Acariformes</taxon>
        <taxon>Sarcoptiformes</taxon>
        <taxon>Astigmata</taxon>
        <taxon>Psoroptidia</taxon>
        <taxon>Sarcoptoidea</taxon>
        <taxon>Sarcoptidae</taxon>
        <taxon>Sarcoptinae</taxon>
        <taxon>Sarcoptes</taxon>
    </lineage>
</organism>
<dbReference type="GO" id="GO:0071880">
    <property type="term" value="P:adenylate cyclase-activating adrenergic receptor signaling pathway"/>
    <property type="evidence" value="ECO:0007669"/>
    <property type="project" value="TreeGrafter"/>
</dbReference>
<keyword evidence="16" id="KW-1185">Reference proteome</keyword>
<keyword evidence="10 11" id="KW-0807">Transducer</keyword>
<dbReference type="GO" id="GO:0004993">
    <property type="term" value="F:G protein-coupled serotonin receptor activity"/>
    <property type="evidence" value="ECO:0007669"/>
    <property type="project" value="UniProtKB-ARBA"/>
</dbReference>
<evidence type="ECO:0000256" key="7">
    <source>
        <dbReference type="ARBA" id="ARBA00023136"/>
    </source>
</evidence>
<comment type="subcellular location">
    <subcellularLocation>
        <location evidence="1">Cell membrane</location>
        <topology evidence="1">Multi-pass membrane protein</topology>
    </subcellularLocation>
</comment>
<feature type="transmembrane region" description="Helical" evidence="12">
    <location>
        <begin position="138"/>
        <end position="157"/>
    </location>
</feature>
<dbReference type="Gene3D" id="1.20.1070.10">
    <property type="entry name" value="Rhodopsin 7-helix transmembrane proteins"/>
    <property type="match status" value="2"/>
</dbReference>
<dbReference type="PROSITE" id="PS50262">
    <property type="entry name" value="G_PROTEIN_RECEP_F1_2"/>
    <property type="match status" value="1"/>
</dbReference>
<dbReference type="SUPFAM" id="SSF81321">
    <property type="entry name" value="Family A G protein-coupled receptor-like"/>
    <property type="match status" value="1"/>
</dbReference>
<dbReference type="Proteomes" id="UP000070412">
    <property type="component" value="Unassembled WGS sequence"/>
</dbReference>
<dbReference type="GO" id="GO:0005886">
    <property type="term" value="C:plasma membrane"/>
    <property type="evidence" value="ECO:0007669"/>
    <property type="project" value="UniProtKB-SubCell"/>
</dbReference>